<proteinExistence type="predicted"/>
<accession>A0AAU7QQZ6</accession>
<sequence>MIKNKNKNNNINYYKYNIILKKNFKKIKEINLLNEKIINNVLVFYTKSFILTPYILSYIIIKNMFIIYLINLCIKYFIPIVFIHKKKSYYGVLIYIYKIIYNKNYITLLIYGIAKVQIKIIKNYINYNISNIIIYKNVLLTSNILKENIKNIKKIAIYINNIIYKNYIIKNIINEIPKNIKIIYYISFFILDNTKYKQKIFNAYYYEEKILLLEKYIHYFLFKHILCI</sequence>
<evidence type="ECO:0000313" key="2">
    <source>
        <dbReference type="EMBL" id="XBT18391.1"/>
    </source>
</evidence>
<organism evidence="2">
    <name type="scientific">Candidatus Shikimatogenerans sp. Tduv</name>
    <dbReference type="NCBI Taxonomy" id="3158567"/>
    <lineage>
        <taxon>Bacteria</taxon>
        <taxon>Pseudomonadati</taxon>
        <taxon>Bacteroidota</taxon>
        <taxon>Flavobacteriia</taxon>
        <taxon>Flavobacteriales</taxon>
        <taxon>Candidatus Shikimatogenerans</taxon>
    </lineage>
</organism>
<reference evidence="2" key="1">
    <citation type="submission" date="2024-06" db="EMBL/GenBank/DDBJ databases">
        <title>Diversity, functionality, and evolutionary history of bacterial symbionts in false click beetles (Coleoptera, Throscidae).</title>
        <authorList>
            <person name="Wierz J.C."/>
            <person name="Malm H."/>
            <person name="Kaltenpoth M."/>
            <person name="Engl T."/>
        </authorList>
    </citation>
    <scope>NUCLEOTIDE SEQUENCE</scope>
    <source>
        <strain evidence="2">Tduv</strain>
    </source>
</reference>
<keyword evidence="1" id="KW-1133">Transmembrane helix</keyword>
<evidence type="ECO:0000256" key="1">
    <source>
        <dbReference type="SAM" id="Phobius"/>
    </source>
</evidence>
<keyword evidence="1" id="KW-0812">Transmembrane</keyword>
<keyword evidence="1" id="KW-0472">Membrane</keyword>
<gene>
    <name evidence="2" type="ORF">ABNO50_00090</name>
</gene>
<dbReference type="AlphaFoldDB" id="A0AAU7QQZ6"/>
<protein>
    <submittedName>
        <fullName evidence="2">Uncharacterized protein</fullName>
    </submittedName>
</protein>
<feature type="transmembrane region" description="Helical" evidence="1">
    <location>
        <begin position="65"/>
        <end position="83"/>
    </location>
</feature>
<dbReference type="EMBL" id="CP157894">
    <property type="protein sequence ID" value="XBT18391.1"/>
    <property type="molecule type" value="Genomic_DNA"/>
</dbReference>
<feature type="transmembrane region" description="Helical" evidence="1">
    <location>
        <begin position="37"/>
        <end position="59"/>
    </location>
</feature>
<name>A0AAU7QQZ6_9FLAO</name>